<evidence type="ECO:0000256" key="5">
    <source>
        <dbReference type="ARBA" id="ARBA00023204"/>
    </source>
</evidence>
<evidence type="ECO:0000313" key="10">
    <source>
        <dbReference type="Proteomes" id="UP001209922"/>
    </source>
</evidence>
<dbReference type="Gene3D" id="2.40.50.140">
    <property type="entry name" value="Nucleic acid-binding proteins"/>
    <property type="match status" value="1"/>
</dbReference>
<dbReference type="SUPFAM" id="SSF50249">
    <property type="entry name" value="Nucleic acid-binding proteins"/>
    <property type="match status" value="1"/>
</dbReference>
<comment type="catalytic activity">
    <reaction evidence="6">
        <text>ATP + (deoxyribonucleotide)n-3'-hydroxyl + 5'-phospho-(deoxyribonucleotide)m = (deoxyribonucleotide)n+m + AMP + diphosphate.</text>
        <dbReference type="EC" id="6.5.1.1"/>
    </reaction>
</comment>
<feature type="domain" description="ATP-dependent DNA ligase family profile" evidence="8">
    <location>
        <begin position="128"/>
        <end position="230"/>
    </location>
</feature>
<feature type="chain" id="PRO_5045603324" evidence="7">
    <location>
        <begin position="23"/>
        <end position="286"/>
    </location>
</feature>
<evidence type="ECO:0000313" key="9">
    <source>
        <dbReference type="EMBL" id="MCW4471012.1"/>
    </source>
</evidence>
<keyword evidence="2 9" id="KW-0436">Ligase</keyword>
<dbReference type="InterPro" id="IPR029319">
    <property type="entry name" value="DNA_ligase_OB"/>
</dbReference>
<dbReference type="CDD" id="cd08041">
    <property type="entry name" value="OBF_kDNA_ligase_like"/>
    <property type="match status" value="1"/>
</dbReference>
<dbReference type="CDD" id="cd07896">
    <property type="entry name" value="Adenylation_kDNA_ligase_like"/>
    <property type="match status" value="1"/>
</dbReference>
<dbReference type="RefSeq" id="WP_265125262.1">
    <property type="nucleotide sequence ID" value="NZ_JAPCHY010000001.1"/>
</dbReference>
<keyword evidence="4" id="KW-0227">DNA damage</keyword>
<dbReference type="InterPro" id="IPR012310">
    <property type="entry name" value="DNA_ligase_ATP-dep_cent"/>
</dbReference>
<dbReference type="InterPro" id="IPR012340">
    <property type="entry name" value="NA-bd_OB-fold"/>
</dbReference>
<evidence type="ECO:0000256" key="1">
    <source>
        <dbReference type="ARBA" id="ARBA00001968"/>
    </source>
</evidence>
<dbReference type="Pfam" id="PF14743">
    <property type="entry name" value="DNA_ligase_OB_2"/>
    <property type="match status" value="1"/>
</dbReference>
<organism evidence="9 10">
    <name type="scientific">Xanthomonas chitinilytica</name>
    <dbReference type="NCBI Taxonomy" id="2989819"/>
    <lineage>
        <taxon>Bacteria</taxon>
        <taxon>Pseudomonadati</taxon>
        <taxon>Pseudomonadota</taxon>
        <taxon>Gammaproteobacteria</taxon>
        <taxon>Lysobacterales</taxon>
        <taxon>Lysobacteraceae</taxon>
        <taxon>Xanthomonas</taxon>
    </lineage>
</organism>
<keyword evidence="10" id="KW-1185">Reference proteome</keyword>
<feature type="signal peptide" evidence="7">
    <location>
        <begin position="1"/>
        <end position="22"/>
    </location>
</feature>
<dbReference type="PANTHER" id="PTHR47810:SF1">
    <property type="entry name" value="DNA LIGASE B"/>
    <property type="match status" value="1"/>
</dbReference>
<gene>
    <name evidence="9" type="ORF">OK345_00580</name>
</gene>
<dbReference type="GO" id="GO:0003910">
    <property type="term" value="F:DNA ligase (ATP) activity"/>
    <property type="evidence" value="ECO:0007669"/>
    <property type="project" value="UniProtKB-EC"/>
</dbReference>
<dbReference type="EC" id="6.5.1.1" evidence="9"/>
<evidence type="ECO:0000256" key="7">
    <source>
        <dbReference type="SAM" id="SignalP"/>
    </source>
</evidence>
<evidence type="ECO:0000259" key="8">
    <source>
        <dbReference type="PROSITE" id="PS50160"/>
    </source>
</evidence>
<dbReference type="Pfam" id="PF01068">
    <property type="entry name" value="DNA_ligase_A_M"/>
    <property type="match status" value="1"/>
</dbReference>
<keyword evidence="7" id="KW-0732">Signal</keyword>
<evidence type="ECO:0000256" key="4">
    <source>
        <dbReference type="ARBA" id="ARBA00022763"/>
    </source>
</evidence>
<evidence type="ECO:0000256" key="6">
    <source>
        <dbReference type="ARBA" id="ARBA00034003"/>
    </source>
</evidence>
<name>A0ABT3JR85_9XANT</name>
<protein>
    <submittedName>
        <fullName evidence="9">DNA ligase</fullName>
        <ecNumber evidence="9">6.5.1.1</ecNumber>
    </submittedName>
</protein>
<dbReference type="InterPro" id="IPR050326">
    <property type="entry name" value="NAD_dep_DNA_ligaseB"/>
</dbReference>
<dbReference type="PANTHER" id="PTHR47810">
    <property type="entry name" value="DNA LIGASE"/>
    <property type="match status" value="1"/>
</dbReference>
<keyword evidence="3" id="KW-0235">DNA replication</keyword>
<dbReference type="Proteomes" id="UP001209922">
    <property type="component" value="Unassembled WGS sequence"/>
</dbReference>
<comment type="caution">
    <text evidence="9">The sequence shown here is derived from an EMBL/GenBank/DDBJ whole genome shotgun (WGS) entry which is preliminary data.</text>
</comment>
<keyword evidence="5" id="KW-0234">DNA repair</keyword>
<evidence type="ECO:0000256" key="3">
    <source>
        <dbReference type="ARBA" id="ARBA00022705"/>
    </source>
</evidence>
<dbReference type="NCBIfam" id="NF006592">
    <property type="entry name" value="PRK09125.1"/>
    <property type="match status" value="1"/>
</dbReference>
<dbReference type="Gene3D" id="3.30.1490.70">
    <property type="match status" value="1"/>
</dbReference>
<dbReference type="EMBL" id="JAPCHY010000001">
    <property type="protein sequence ID" value="MCW4471012.1"/>
    <property type="molecule type" value="Genomic_DNA"/>
</dbReference>
<evidence type="ECO:0000256" key="2">
    <source>
        <dbReference type="ARBA" id="ARBA00022598"/>
    </source>
</evidence>
<dbReference type="PROSITE" id="PS50160">
    <property type="entry name" value="DNA_LIGASE_A3"/>
    <property type="match status" value="1"/>
</dbReference>
<reference evidence="9 10" key="1">
    <citation type="submission" date="2022-10" db="EMBL/GenBank/DDBJ databases">
        <title>Xanthomonas sp. H13-6.</title>
        <authorList>
            <person name="Liu X."/>
            <person name="Deng Z."/>
            <person name="Jiang Y."/>
            <person name="Yu T."/>
            <person name="Ai J."/>
        </authorList>
    </citation>
    <scope>NUCLEOTIDE SEQUENCE [LARGE SCALE GENOMIC DNA]</scope>
    <source>
        <strain evidence="9 10">H13-6</strain>
    </source>
</reference>
<comment type="cofactor">
    <cofactor evidence="1">
        <name>a divalent metal cation</name>
        <dbReference type="ChEBI" id="CHEBI:60240"/>
    </cofactor>
</comment>
<dbReference type="Gene3D" id="3.30.470.30">
    <property type="entry name" value="DNA ligase/mRNA capping enzyme"/>
    <property type="match status" value="1"/>
</dbReference>
<dbReference type="SUPFAM" id="SSF56091">
    <property type="entry name" value="DNA ligase/mRNA capping enzyme, catalytic domain"/>
    <property type="match status" value="1"/>
</dbReference>
<sequence length="286" mass="31869">MRALIALLLSLLLLAPSLPARAADPPPLMLASSWQDGGNVADYWVSEKLDGVRARWDGRALWTRGGHRIAVPDWFTAGWPSLAMDGELWIGRQRFDEASAIVRALQVDESAWRRMRFMAFDLPGHPGPFSERLQALRARIATADSDWLQAIPQRQHADEAALRNHLREVVAAGGEGLMLHHRDGRYRPGRSPDLLKLKPWEDAEARVVGHVPGQGKYRGLLGALVVERADGLRFRLGSGFKDAQRADPPPVGSHVTYRYNGLTGNGVPRFARFLRVRDELPPPDPR</sequence>
<accession>A0ABT3JR85</accession>
<proteinExistence type="predicted"/>